<dbReference type="Gene3D" id="3.40.50.720">
    <property type="entry name" value="NAD(P)-binding Rossmann-like Domain"/>
    <property type="match status" value="1"/>
</dbReference>
<dbReference type="CDD" id="cd08291">
    <property type="entry name" value="ETR_like_1"/>
    <property type="match status" value="1"/>
</dbReference>
<dbReference type="SMART" id="SM00829">
    <property type="entry name" value="PKS_ER"/>
    <property type="match status" value="1"/>
</dbReference>
<dbReference type="Proteomes" id="UP000058012">
    <property type="component" value="Unassembled WGS sequence"/>
</dbReference>
<dbReference type="InterPro" id="IPR020843">
    <property type="entry name" value="ER"/>
</dbReference>
<protein>
    <submittedName>
        <fullName evidence="4">NADH oxidase</fullName>
    </submittedName>
</protein>
<dbReference type="STRING" id="1117702.AQZ52_06335"/>
<comment type="caution">
    <text evidence="4">The sequence shown here is derived from an EMBL/GenBank/DDBJ whole genome shotgun (WGS) entry which is preliminary data.</text>
</comment>
<dbReference type="InterPro" id="IPR036291">
    <property type="entry name" value="NAD(P)-bd_dom_sf"/>
</dbReference>
<gene>
    <name evidence="4" type="ORF">AQZ52_06335</name>
</gene>
<dbReference type="PANTHER" id="PTHR48106">
    <property type="entry name" value="QUINONE OXIDOREDUCTASE PIG3-RELATED"/>
    <property type="match status" value="1"/>
</dbReference>
<dbReference type="Gene3D" id="3.90.180.10">
    <property type="entry name" value="Medium-chain alcohol dehydrogenases, catalytic domain"/>
    <property type="match status" value="1"/>
</dbReference>
<evidence type="ECO:0000313" key="4">
    <source>
        <dbReference type="EMBL" id="KUR72828.1"/>
    </source>
</evidence>
<dbReference type="Pfam" id="PF08240">
    <property type="entry name" value="ADH_N"/>
    <property type="match status" value="1"/>
</dbReference>
<evidence type="ECO:0000256" key="1">
    <source>
        <dbReference type="ARBA" id="ARBA00022857"/>
    </source>
</evidence>
<evidence type="ECO:0000313" key="5">
    <source>
        <dbReference type="Proteomes" id="UP000058012"/>
    </source>
</evidence>
<proteinExistence type="predicted"/>
<dbReference type="GO" id="GO:0016651">
    <property type="term" value="F:oxidoreductase activity, acting on NAD(P)H"/>
    <property type="evidence" value="ECO:0007669"/>
    <property type="project" value="TreeGrafter"/>
</dbReference>
<dbReference type="InterPro" id="IPR013154">
    <property type="entry name" value="ADH-like_N"/>
</dbReference>
<dbReference type="PANTHER" id="PTHR48106:SF18">
    <property type="entry name" value="QUINONE OXIDOREDUCTASE PIG3"/>
    <property type="match status" value="1"/>
</dbReference>
<dbReference type="SUPFAM" id="SSF51735">
    <property type="entry name" value="NAD(P)-binding Rossmann-fold domains"/>
    <property type="match status" value="1"/>
</dbReference>
<organism evidence="4 5">
    <name type="scientific">Novosphingobium fuchskuhlense</name>
    <dbReference type="NCBI Taxonomy" id="1117702"/>
    <lineage>
        <taxon>Bacteria</taxon>
        <taxon>Pseudomonadati</taxon>
        <taxon>Pseudomonadota</taxon>
        <taxon>Alphaproteobacteria</taxon>
        <taxon>Sphingomonadales</taxon>
        <taxon>Sphingomonadaceae</taxon>
        <taxon>Novosphingobium</taxon>
    </lineage>
</organism>
<keyword evidence="1" id="KW-0521">NADP</keyword>
<accession>A0A124JW05</accession>
<name>A0A124JW05_9SPHN</name>
<sequence>MAFTGKQLTTRLDADGTLTVQIVPKTWDAPTGSQVLVQVEATPINPSDLGLLFASADTANAVYSPGKVVAKMPEGATRAMAARHGMDMPAGNEAAGVVVAAGDSPAAQALMGKRVACVPGTAYASYAYAEAGMCLPVDESVTPAQAASSFVNPMTALGFVETMRLEGFTGLVHAAAASNLGQMLVRICQEDNVPLVNIVRSEEQVALLKGLGATHVLNMTEPGFQAALTDAIHETGAMLGFDPIGGGTLAGQILAAMEASASRGAAFSRYGSSVAKKVYIYGALDLGPTILNRAFGLTWDLGGWLLTPFMAKAGMETVGRMRARVARDLTTTFASHYKAQVSLEGMLEAAAVAEYNARRTGEKYLVVPTA</sequence>
<keyword evidence="2" id="KW-0560">Oxidoreductase</keyword>
<dbReference type="EMBL" id="LLZS01000003">
    <property type="protein sequence ID" value="KUR72828.1"/>
    <property type="molecule type" value="Genomic_DNA"/>
</dbReference>
<evidence type="ECO:0000259" key="3">
    <source>
        <dbReference type="SMART" id="SM00829"/>
    </source>
</evidence>
<dbReference type="OrthoDB" id="8629910at2"/>
<dbReference type="InterPro" id="IPR011032">
    <property type="entry name" value="GroES-like_sf"/>
</dbReference>
<reference evidence="4 5" key="1">
    <citation type="submission" date="2015-10" db="EMBL/GenBank/DDBJ databases">
        <title>Draft genome sequence of Novosphingobium fuchskuhlense DSM 25065 isolated from a surface water sample of the southwest basin of Lake Grosse Fuchskuhle.</title>
        <authorList>
            <person name="Ruckert C."/>
            <person name="Winkler A."/>
            <person name="Glaeser J."/>
            <person name="Grossart H.-P."/>
            <person name="Kalinowski J."/>
            <person name="Glaeser S."/>
        </authorList>
    </citation>
    <scope>NUCLEOTIDE SEQUENCE [LARGE SCALE GENOMIC DNA]</scope>
    <source>
        <strain evidence="4 5">FNE08-7</strain>
    </source>
</reference>
<keyword evidence="5" id="KW-1185">Reference proteome</keyword>
<evidence type="ECO:0000256" key="2">
    <source>
        <dbReference type="ARBA" id="ARBA00023002"/>
    </source>
</evidence>
<dbReference type="AlphaFoldDB" id="A0A124JW05"/>
<dbReference type="SUPFAM" id="SSF50129">
    <property type="entry name" value="GroES-like"/>
    <property type="match status" value="1"/>
</dbReference>
<feature type="domain" description="Enoyl reductase (ER)" evidence="3">
    <location>
        <begin position="16"/>
        <end position="367"/>
    </location>
</feature>
<dbReference type="GO" id="GO:0070402">
    <property type="term" value="F:NADPH binding"/>
    <property type="evidence" value="ECO:0007669"/>
    <property type="project" value="TreeGrafter"/>
</dbReference>